<gene>
    <name evidence="2" type="ORF">ABVK50_11940</name>
</gene>
<proteinExistence type="predicted"/>
<evidence type="ECO:0000256" key="1">
    <source>
        <dbReference type="SAM" id="Phobius"/>
    </source>
</evidence>
<name>A0AAU8CXV4_9HYPH</name>
<feature type="transmembrane region" description="Helical" evidence="1">
    <location>
        <begin position="54"/>
        <end position="74"/>
    </location>
</feature>
<organism evidence="2">
    <name type="scientific">Mesorhizobium sp. WSM2240</name>
    <dbReference type="NCBI Taxonomy" id="3228851"/>
    <lineage>
        <taxon>Bacteria</taxon>
        <taxon>Pseudomonadati</taxon>
        <taxon>Pseudomonadota</taxon>
        <taxon>Alphaproteobacteria</taxon>
        <taxon>Hyphomicrobiales</taxon>
        <taxon>Phyllobacteriaceae</taxon>
        <taxon>Mesorhizobium</taxon>
    </lineage>
</organism>
<accession>A0AAU8CXV4</accession>
<dbReference type="AlphaFoldDB" id="A0AAU8CXV4"/>
<keyword evidence="1" id="KW-0472">Membrane</keyword>
<dbReference type="RefSeq" id="WP_353641357.1">
    <property type="nucleotide sequence ID" value="NZ_CP159253.1"/>
</dbReference>
<protein>
    <submittedName>
        <fullName evidence="2">Uncharacterized protein</fullName>
    </submittedName>
</protein>
<keyword evidence="1" id="KW-0812">Transmembrane</keyword>
<dbReference type="EMBL" id="CP159253">
    <property type="protein sequence ID" value="XCG51132.1"/>
    <property type="molecule type" value="Genomic_DNA"/>
</dbReference>
<evidence type="ECO:0000313" key="2">
    <source>
        <dbReference type="EMBL" id="XCG51132.1"/>
    </source>
</evidence>
<keyword evidence="1" id="KW-1133">Transmembrane helix</keyword>
<reference evidence="2" key="1">
    <citation type="submission" date="2024-06" db="EMBL/GenBank/DDBJ databases">
        <title>Mesorhizobium karijinii sp. nov., a symbiont of the iconic Swainsona formosa from arid Australia.</title>
        <authorList>
            <person name="Hill Y.J."/>
            <person name="Watkin E.L.J."/>
            <person name="O'Hara G.W."/>
            <person name="Terpolilli J."/>
            <person name="Tye M.L."/>
            <person name="Kohlmeier M.G."/>
        </authorList>
    </citation>
    <scope>NUCLEOTIDE SEQUENCE</scope>
    <source>
        <strain evidence="2">WSM2240</strain>
    </source>
</reference>
<sequence>MSPLDRLCNFHRERAADVEIAEPRPRREEGPPLDHVPVSYREPESSIYGTVEKILIGSIILLGVCAFAAGYSWGAVS</sequence>